<dbReference type="Proteomes" id="UP000443070">
    <property type="component" value="Unassembled WGS sequence"/>
</dbReference>
<evidence type="ECO:0000313" key="5">
    <source>
        <dbReference type="Proteomes" id="UP000484547"/>
    </source>
</evidence>
<evidence type="ECO:0000313" key="2">
    <source>
        <dbReference type="EMBL" id="MTT75564.1"/>
    </source>
</evidence>
<organism evidence="1">
    <name type="scientific">Phascolarctobacterium faecium</name>
    <dbReference type="NCBI Taxonomy" id="33025"/>
    <lineage>
        <taxon>Bacteria</taxon>
        <taxon>Bacillati</taxon>
        <taxon>Bacillota</taxon>
        <taxon>Negativicutes</taxon>
        <taxon>Acidaminococcales</taxon>
        <taxon>Acidaminococcaceae</taxon>
        <taxon>Phascolarctobacterium</taxon>
    </lineage>
</organism>
<name>A0A3G9HC94_9FIRM</name>
<accession>A0A3G9HC94</accession>
<evidence type="ECO:0000313" key="1">
    <source>
        <dbReference type="EMBL" id="CDB46152.1"/>
    </source>
</evidence>
<dbReference type="Proteomes" id="UP000484547">
    <property type="component" value="Unassembled WGS sequence"/>
</dbReference>
<reference evidence="4 5" key="2">
    <citation type="journal article" date="2019" name="Nat. Med.">
        <title>A library of human gut bacterial isolates paired with longitudinal multiomics data enables mechanistic microbiome research.</title>
        <authorList>
            <person name="Poyet M."/>
            <person name="Groussin M."/>
            <person name="Gibbons S.M."/>
            <person name="Avila-Pacheco J."/>
            <person name="Jiang X."/>
            <person name="Kearney S.M."/>
            <person name="Perrotta A.R."/>
            <person name="Berdy B."/>
            <person name="Zhao S."/>
            <person name="Lieberman T.D."/>
            <person name="Swanson P.K."/>
            <person name="Smith M."/>
            <person name="Roesemann S."/>
            <person name="Alexander J.E."/>
            <person name="Rich S.A."/>
            <person name="Livny J."/>
            <person name="Vlamakis H."/>
            <person name="Clish C."/>
            <person name="Bullock K."/>
            <person name="Deik A."/>
            <person name="Scott J."/>
            <person name="Pierce K.A."/>
            <person name="Xavier R.J."/>
            <person name="Alm E.J."/>
        </authorList>
    </citation>
    <scope>NUCLEOTIDE SEQUENCE [LARGE SCALE GENOMIC DNA]</scope>
    <source>
        <strain evidence="2 5">BIOML-A13</strain>
        <strain evidence="3 4">BIOML-A3</strain>
    </source>
</reference>
<dbReference type="EMBL" id="WNBM01000002">
    <property type="protein sequence ID" value="MTT75564.1"/>
    <property type="molecule type" value="Genomic_DNA"/>
</dbReference>
<dbReference type="GeneID" id="49405776"/>
<sequence length="168" mass="18590">MQTIVNYIANALQARIPRIKIDTANDAATAHLTIPNKHGGKPINILAKAHAGIVVVFNKTPRLFDQDAKGIDKLAFDISEYLKGRSVYLDLLKSDGSDSGKDCIANSIEVQAENFTILTNLITRKGLLDSTELEKALQEGDIVRVNYWDPRKNYGYRLDGDHLAKIAL</sequence>
<dbReference type="RefSeq" id="WP_021718109.1">
    <property type="nucleotide sequence ID" value="NZ_AP019004.1"/>
</dbReference>
<accession>R6J754</accession>
<protein>
    <submittedName>
        <fullName evidence="1">Uncharacterized protein</fullName>
    </submittedName>
</protein>
<proteinExistence type="predicted"/>
<dbReference type="EMBL" id="WNBW01000002">
    <property type="protein sequence ID" value="MTU03626.1"/>
    <property type="molecule type" value="Genomic_DNA"/>
</dbReference>
<dbReference type="EMBL" id="CBDS010000075">
    <property type="protein sequence ID" value="CDB46152.1"/>
    <property type="molecule type" value="Genomic_DNA"/>
</dbReference>
<dbReference type="AlphaFoldDB" id="A0A3G9HC94"/>
<reference evidence="1" key="1">
    <citation type="submission" date="2012-11" db="EMBL/GenBank/DDBJ databases">
        <title>Dependencies among metagenomic species, viruses, plasmids and units of genetic variation.</title>
        <authorList>
            <person name="Nielsen H.B."/>
            <person name="Almeida M."/>
            <person name="Juncker A.S."/>
            <person name="Rasmussen S."/>
            <person name="Li J."/>
            <person name="Sunagawa S."/>
            <person name="Plichta D."/>
            <person name="Gautier L."/>
            <person name="Le Chatelier E."/>
            <person name="Peletier E."/>
            <person name="Bonde I."/>
            <person name="Nielsen T."/>
            <person name="Manichanh C."/>
            <person name="Arumugam M."/>
            <person name="Batto J."/>
            <person name="Santos M.B.Q.D."/>
            <person name="Blom N."/>
            <person name="Borruel N."/>
            <person name="Burgdorf K.S."/>
            <person name="Boumezbeur F."/>
            <person name="Casellas F."/>
            <person name="Dore J."/>
            <person name="Guarner F."/>
            <person name="Hansen T."/>
            <person name="Hildebrand F."/>
            <person name="Kaas R.S."/>
            <person name="Kennedy S."/>
            <person name="Kristiansen K."/>
            <person name="Kultima J.R."/>
            <person name="Leonard P."/>
            <person name="Levenez F."/>
            <person name="Lund O."/>
            <person name="Moumen B."/>
            <person name="Le Paslier D."/>
            <person name="Pons N."/>
            <person name="Pedersen O."/>
            <person name="Prifti E."/>
            <person name="Qin J."/>
            <person name="Raes J."/>
            <person name="Tap J."/>
            <person name="Tims S."/>
            <person name="Ussery D.W."/>
            <person name="Yamada T."/>
            <person name="MetaHit consortium"/>
            <person name="Renault P."/>
            <person name="Sicheritz-Ponten T."/>
            <person name="Bork P."/>
            <person name="Wang J."/>
            <person name="Brunak S."/>
            <person name="Ehrlich S.D."/>
        </authorList>
    </citation>
    <scope>NUCLEOTIDE SEQUENCE [LARGE SCALE GENOMIC DNA]</scope>
</reference>
<evidence type="ECO:0000313" key="3">
    <source>
        <dbReference type="EMBL" id="MTU03626.1"/>
    </source>
</evidence>
<evidence type="ECO:0000313" key="4">
    <source>
        <dbReference type="Proteomes" id="UP000443070"/>
    </source>
</evidence>
<keyword evidence="4" id="KW-1185">Reference proteome</keyword>
<gene>
    <name evidence="1" type="ORF">BN533_01209</name>
    <name evidence="2" type="ORF">GMD11_04660</name>
    <name evidence="3" type="ORF">GMD18_04305</name>
</gene>
<comment type="caution">
    <text evidence="1">The sequence shown here is derived from an EMBL/GenBank/DDBJ whole genome shotgun (WGS) entry which is preliminary data.</text>
</comment>